<evidence type="ECO:0000256" key="2">
    <source>
        <dbReference type="ARBA" id="ARBA00022741"/>
    </source>
</evidence>
<sequence length="445" mass="49125">MPLLSRKKKSESTKLPTHTEQARSGEEPPKSAFKGHEQSAVLKLIAEAGKKHAEDAVVNLFTTIAQYAYGMRASDIHLEPWEKGSKVRLRIDGILHDNFELPMDIHIQLIARLKILTRMRTDEHHAPQDGRFKFSAGEESVDVRASVIPTTLGEKAVLRLLSSQSHKLTLEQLGLAEEDLARVERAIKKPWGMILATGPTGSGKTTTIYAILEILNRREVNISTIEDPVEFEIEGVNQSQVDRVAKLTFATGLRSLLRQDPDVLMVGEIRDQETAKIAVNAAMTGHTLLSTLHTNDAATTIPRLIDMGVETFLVASTLNVAIAQRLARRVCPDCKGSKKLSKTEAEKILYPVALARLFGKNASITVAEAKGCAKCNDTGYRGRVGLYEILENTETIQKLVINRASSSEIKEAAIKEGMTTIEDDAARKITAQETTLDEFIRVMQE</sequence>
<dbReference type="Proteomes" id="UP000033865">
    <property type="component" value="Unassembled WGS sequence"/>
</dbReference>
<dbReference type="GO" id="GO:0005524">
    <property type="term" value="F:ATP binding"/>
    <property type="evidence" value="ECO:0007669"/>
    <property type="project" value="UniProtKB-KW"/>
</dbReference>
<dbReference type="GO" id="GO:0005886">
    <property type="term" value="C:plasma membrane"/>
    <property type="evidence" value="ECO:0007669"/>
    <property type="project" value="TreeGrafter"/>
</dbReference>
<name>A0A0G2ARA3_9BACT</name>
<dbReference type="AlphaFoldDB" id="A0A0G2ARA3"/>
<dbReference type="PANTHER" id="PTHR30258:SF3">
    <property type="entry name" value="SLL1921 PROTEIN"/>
    <property type="match status" value="1"/>
</dbReference>
<comment type="caution">
    <text evidence="6">The sequence shown here is derived from an EMBL/GenBank/DDBJ whole genome shotgun (WGS) entry which is preliminary data.</text>
</comment>
<dbReference type="Gene3D" id="3.30.450.90">
    <property type="match status" value="1"/>
</dbReference>
<evidence type="ECO:0000256" key="3">
    <source>
        <dbReference type="ARBA" id="ARBA00022840"/>
    </source>
</evidence>
<accession>A0A0G2ARA3</accession>
<organism evidence="6 7">
    <name type="scientific">Candidatus Uhrbacteria bacterium GW2011_GWC2_53_7</name>
    <dbReference type="NCBI Taxonomy" id="1618986"/>
    <lineage>
        <taxon>Bacteria</taxon>
        <taxon>Candidatus Uhriibacteriota</taxon>
    </lineage>
</organism>
<dbReference type="GO" id="GO:0016887">
    <property type="term" value="F:ATP hydrolysis activity"/>
    <property type="evidence" value="ECO:0007669"/>
    <property type="project" value="TreeGrafter"/>
</dbReference>
<feature type="region of interest" description="Disordered" evidence="4">
    <location>
        <begin position="1"/>
        <end position="35"/>
    </location>
</feature>
<dbReference type="SUPFAM" id="SSF52540">
    <property type="entry name" value="P-loop containing nucleoside triphosphate hydrolases"/>
    <property type="match status" value="1"/>
</dbReference>
<evidence type="ECO:0000313" key="6">
    <source>
        <dbReference type="EMBL" id="KKW35299.1"/>
    </source>
</evidence>
<dbReference type="FunFam" id="3.40.50.300:FF:000398">
    <property type="entry name" value="Type IV pilus assembly ATPase PilB"/>
    <property type="match status" value="1"/>
</dbReference>
<protein>
    <submittedName>
        <fullName evidence="6">Putative ATPases involved in pili biogenesis, PilB-like protein s</fullName>
    </submittedName>
</protein>
<dbReference type="CDD" id="cd01129">
    <property type="entry name" value="PulE-GspE-like"/>
    <property type="match status" value="1"/>
</dbReference>
<keyword evidence="3" id="KW-0067">ATP-binding</keyword>
<evidence type="ECO:0000256" key="4">
    <source>
        <dbReference type="SAM" id="MobiDB-lite"/>
    </source>
</evidence>
<reference evidence="6 7" key="1">
    <citation type="journal article" date="2015" name="Nature">
        <title>rRNA introns, odd ribosomes, and small enigmatic genomes across a large radiation of phyla.</title>
        <authorList>
            <person name="Brown C.T."/>
            <person name="Hug L.A."/>
            <person name="Thomas B.C."/>
            <person name="Sharon I."/>
            <person name="Castelle C.J."/>
            <person name="Singh A."/>
            <person name="Wilkins M.J."/>
            <person name="Williams K.H."/>
            <person name="Banfield J.F."/>
        </authorList>
    </citation>
    <scope>NUCLEOTIDE SEQUENCE [LARGE SCALE GENOMIC DNA]</scope>
</reference>
<dbReference type="Gene3D" id="3.40.50.300">
    <property type="entry name" value="P-loop containing nucleotide triphosphate hydrolases"/>
    <property type="match status" value="1"/>
</dbReference>
<dbReference type="Pfam" id="PF00437">
    <property type="entry name" value="T2SSE"/>
    <property type="match status" value="1"/>
</dbReference>
<gene>
    <name evidence="6" type="ORF">UY82_C0042G0003</name>
</gene>
<evidence type="ECO:0000313" key="7">
    <source>
        <dbReference type="Proteomes" id="UP000033865"/>
    </source>
</evidence>
<dbReference type="EMBL" id="LCRN01000042">
    <property type="protein sequence ID" value="KKW35299.1"/>
    <property type="molecule type" value="Genomic_DNA"/>
</dbReference>
<feature type="domain" description="Bacterial type II secretion system protein E" evidence="5">
    <location>
        <begin position="257"/>
        <end position="271"/>
    </location>
</feature>
<keyword evidence="2" id="KW-0547">Nucleotide-binding</keyword>
<proteinExistence type="inferred from homology"/>
<dbReference type="PATRIC" id="fig|1618986.3.peg.463"/>
<dbReference type="InterPro" id="IPR001482">
    <property type="entry name" value="T2SS/T4SS_dom"/>
</dbReference>
<dbReference type="PROSITE" id="PS00662">
    <property type="entry name" value="T2SP_E"/>
    <property type="match status" value="1"/>
</dbReference>
<comment type="similarity">
    <text evidence="1">Belongs to the GSP E family.</text>
</comment>
<evidence type="ECO:0000256" key="1">
    <source>
        <dbReference type="ARBA" id="ARBA00006611"/>
    </source>
</evidence>
<dbReference type="PANTHER" id="PTHR30258">
    <property type="entry name" value="TYPE II SECRETION SYSTEM PROTEIN GSPE-RELATED"/>
    <property type="match status" value="1"/>
</dbReference>
<feature type="compositionally biased region" description="Basic and acidic residues" evidence="4">
    <location>
        <begin position="20"/>
        <end position="35"/>
    </location>
</feature>
<dbReference type="InterPro" id="IPR027417">
    <property type="entry name" value="P-loop_NTPase"/>
</dbReference>
<evidence type="ECO:0000259" key="5">
    <source>
        <dbReference type="PROSITE" id="PS00662"/>
    </source>
</evidence>